<evidence type="ECO:0000313" key="1">
    <source>
        <dbReference type="EMBL" id="KAJ7227032.1"/>
    </source>
</evidence>
<accession>A0AAD6YRD0</accession>
<sequence>MSRRAVGGLMARTKLPPEEWFHAKVTHYWLFNWNDVQIANEIEKDMVKELQLHPEDYSIGYKSISRARIKLNLLGVRQQKAAGQTGAEARGSRLDLKHQRADHARDSVLRIDVRGILFRVTVT</sequence>
<organism evidence="1 2">
    <name type="scientific">Mycena pura</name>
    <dbReference type="NCBI Taxonomy" id="153505"/>
    <lineage>
        <taxon>Eukaryota</taxon>
        <taxon>Fungi</taxon>
        <taxon>Dikarya</taxon>
        <taxon>Basidiomycota</taxon>
        <taxon>Agaricomycotina</taxon>
        <taxon>Agaricomycetes</taxon>
        <taxon>Agaricomycetidae</taxon>
        <taxon>Agaricales</taxon>
        <taxon>Marasmiineae</taxon>
        <taxon>Mycenaceae</taxon>
        <taxon>Mycena</taxon>
    </lineage>
</organism>
<name>A0AAD6YRD0_9AGAR</name>
<keyword evidence="2" id="KW-1185">Reference proteome</keyword>
<protein>
    <submittedName>
        <fullName evidence="1">Uncharacterized protein</fullName>
    </submittedName>
</protein>
<dbReference type="Proteomes" id="UP001219525">
    <property type="component" value="Unassembled WGS sequence"/>
</dbReference>
<gene>
    <name evidence="1" type="ORF">GGX14DRAFT_385803</name>
</gene>
<evidence type="ECO:0000313" key="2">
    <source>
        <dbReference type="Proteomes" id="UP001219525"/>
    </source>
</evidence>
<reference evidence="1" key="1">
    <citation type="submission" date="2023-03" db="EMBL/GenBank/DDBJ databases">
        <title>Massive genome expansion in bonnet fungi (Mycena s.s.) driven by repeated elements and novel gene families across ecological guilds.</title>
        <authorList>
            <consortium name="Lawrence Berkeley National Laboratory"/>
            <person name="Harder C.B."/>
            <person name="Miyauchi S."/>
            <person name="Viragh M."/>
            <person name="Kuo A."/>
            <person name="Thoen E."/>
            <person name="Andreopoulos B."/>
            <person name="Lu D."/>
            <person name="Skrede I."/>
            <person name="Drula E."/>
            <person name="Henrissat B."/>
            <person name="Morin E."/>
            <person name="Kohler A."/>
            <person name="Barry K."/>
            <person name="LaButti K."/>
            <person name="Morin E."/>
            <person name="Salamov A."/>
            <person name="Lipzen A."/>
            <person name="Mereny Z."/>
            <person name="Hegedus B."/>
            <person name="Baldrian P."/>
            <person name="Stursova M."/>
            <person name="Weitz H."/>
            <person name="Taylor A."/>
            <person name="Grigoriev I.V."/>
            <person name="Nagy L.G."/>
            <person name="Martin F."/>
            <person name="Kauserud H."/>
        </authorList>
    </citation>
    <scope>NUCLEOTIDE SEQUENCE</scope>
    <source>
        <strain evidence="1">9144</strain>
    </source>
</reference>
<comment type="caution">
    <text evidence="1">The sequence shown here is derived from an EMBL/GenBank/DDBJ whole genome shotgun (WGS) entry which is preliminary data.</text>
</comment>
<dbReference type="AlphaFoldDB" id="A0AAD6YRD0"/>
<dbReference type="EMBL" id="JARJCW010000003">
    <property type="protein sequence ID" value="KAJ7227032.1"/>
    <property type="molecule type" value="Genomic_DNA"/>
</dbReference>
<proteinExistence type="predicted"/>